<comment type="caution">
    <text evidence="2">The sequence shown here is derived from an EMBL/GenBank/DDBJ whole genome shotgun (WGS) entry which is preliminary data.</text>
</comment>
<gene>
    <name evidence="2" type="ORF">TWF696_006830</name>
</gene>
<dbReference type="PANTHER" id="PTHR47098">
    <property type="entry name" value="PROTEIN MAK32"/>
    <property type="match status" value="1"/>
</dbReference>
<proteinExistence type="predicted"/>
<evidence type="ECO:0000313" key="3">
    <source>
        <dbReference type="Proteomes" id="UP001375240"/>
    </source>
</evidence>
<sequence length="410" mass="44883">MYYMHGTSPRGINAMPQNVIPTSRAAIAETLASAFERCQQRYANGPVSVHFVTLGMFIIDKIEIPDQDVIYDNIIGGAGAFSILGARIVSEAPAASKTLGWIVDAGSDFPAEIMRELQRWETNMIIRETPERQTTRGYNVYGPGDYRAFEYLTPKKRLTPADLVEPSLVDALSFHLICSPTRCIQIVNELLSLRTDSVTEAPLLVWEPVPDLCKPSELPTCLDALKLVSIVSPNAAELGAFYGQDTTVAESRESVEANAEKWFDHGIGPQNDGPVIVRAGQNGCYIRSTSGQLWLPAYHAFPSPHVVDPTGGGNCFIGALTVQYARCGDLVYSAMCAIVAASLAIEQVGMPSLSYRTSDESHGTPPLLPLDKERVELWNGEEVVDRLRQYAFRDDVQANLEAASKSRDTI</sequence>
<dbReference type="EMBL" id="JAVHNQ010000005">
    <property type="protein sequence ID" value="KAK6346715.1"/>
    <property type="molecule type" value="Genomic_DNA"/>
</dbReference>
<dbReference type="InterPro" id="IPR029056">
    <property type="entry name" value="Ribokinase-like"/>
</dbReference>
<evidence type="ECO:0000259" key="1">
    <source>
        <dbReference type="Pfam" id="PF00294"/>
    </source>
</evidence>
<dbReference type="InterPro" id="IPR011611">
    <property type="entry name" value="PfkB_dom"/>
</dbReference>
<accession>A0AAV9UQX2</accession>
<dbReference type="Gene3D" id="3.40.1190.20">
    <property type="match status" value="1"/>
</dbReference>
<evidence type="ECO:0000313" key="2">
    <source>
        <dbReference type="EMBL" id="KAK6346715.1"/>
    </source>
</evidence>
<organism evidence="2 3">
    <name type="scientific">Orbilia brochopaga</name>
    <dbReference type="NCBI Taxonomy" id="3140254"/>
    <lineage>
        <taxon>Eukaryota</taxon>
        <taxon>Fungi</taxon>
        <taxon>Dikarya</taxon>
        <taxon>Ascomycota</taxon>
        <taxon>Pezizomycotina</taxon>
        <taxon>Orbiliomycetes</taxon>
        <taxon>Orbiliales</taxon>
        <taxon>Orbiliaceae</taxon>
        <taxon>Orbilia</taxon>
    </lineage>
</organism>
<dbReference type="AlphaFoldDB" id="A0AAV9UQX2"/>
<protein>
    <recommendedName>
        <fullName evidence="1">Carbohydrate kinase PfkB domain-containing protein</fullName>
    </recommendedName>
</protein>
<dbReference type="SUPFAM" id="SSF53613">
    <property type="entry name" value="Ribokinase-like"/>
    <property type="match status" value="1"/>
</dbReference>
<dbReference type="Proteomes" id="UP001375240">
    <property type="component" value="Unassembled WGS sequence"/>
</dbReference>
<feature type="domain" description="Carbohydrate kinase PfkB" evidence="1">
    <location>
        <begin position="209"/>
        <end position="349"/>
    </location>
</feature>
<dbReference type="PANTHER" id="PTHR47098:SF2">
    <property type="entry name" value="PROTEIN MAK32"/>
    <property type="match status" value="1"/>
</dbReference>
<keyword evidence="3" id="KW-1185">Reference proteome</keyword>
<name>A0AAV9UQX2_9PEZI</name>
<reference evidence="2 3" key="1">
    <citation type="submission" date="2019-10" db="EMBL/GenBank/DDBJ databases">
        <authorList>
            <person name="Palmer J.M."/>
        </authorList>
    </citation>
    <scope>NUCLEOTIDE SEQUENCE [LARGE SCALE GENOMIC DNA]</scope>
    <source>
        <strain evidence="2 3">TWF696</strain>
    </source>
</reference>
<dbReference type="Pfam" id="PF00294">
    <property type="entry name" value="PfkB"/>
    <property type="match status" value="1"/>
</dbReference>